<protein>
    <recommendedName>
        <fullName evidence="1">PKD domain-containing protein</fullName>
    </recommendedName>
</protein>
<evidence type="ECO:0000313" key="3">
    <source>
        <dbReference type="Proteomes" id="UP000549457"/>
    </source>
</evidence>
<accession>A0A840SJA8</accession>
<keyword evidence="3" id="KW-1185">Reference proteome</keyword>
<dbReference type="PROSITE" id="PS50093">
    <property type="entry name" value="PKD"/>
    <property type="match status" value="1"/>
</dbReference>
<dbReference type="AlphaFoldDB" id="A0A840SJA8"/>
<comment type="caution">
    <text evidence="2">The sequence shown here is derived from an EMBL/GenBank/DDBJ whole genome shotgun (WGS) entry which is preliminary data.</text>
</comment>
<dbReference type="EMBL" id="JACHFM010000003">
    <property type="protein sequence ID" value="MBB5223179.1"/>
    <property type="molecule type" value="Genomic_DNA"/>
</dbReference>
<evidence type="ECO:0000259" key="1">
    <source>
        <dbReference type="PROSITE" id="PS50093"/>
    </source>
</evidence>
<reference evidence="2 3" key="1">
    <citation type="submission" date="2020-08" db="EMBL/GenBank/DDBJ databases">
        <title>Genomic Encyclopedia of Type Strains, Phase IV (KMG-IV): sequencing the most valuable type-strain genomes for metagenomic binning, comparative biology and taxonomic classification.</title>
        <authorList>
            <person name="Goeker M."/>
        </authorList>
    </citation>
    <scope>NUCLEOTIDE SEQUENCE [LARGE SCALE GENOMIC DNA]</scope>
    <source>
        <strain evidence="2 3">DSM 101730</strain>
    </source>
</reference>
<proteinExistence type="predicted"/>
<organism evidence="2 3">
    <name type="scientific">Amaricoccus macauensis</name>
    <dbReference type="NCBI Taxonomy" id="57001"/>
    <lineage>
        <taxon>Bacteria</taxon>
        <taxon>Pseudomonadati</taxon>
        <taxon>Pseudomonadota</taxon>
        <taxon>Alphaproteobacteria</taxon>
        <taxon>Rhodobacterales</taxon>
        <taxon>Paracoccaceae</taxon>
        <taxon>Amaricoccus</taxon>
    </lineage>
</organism>
<name>A0A840SJA8_9RHOB</name>
<sequence length="1167" mass="127866">MSQPLIGEVLTTPMPIAPGGSCEIEIRADDGNAFDEDEVTVRINGLIGAKQVFQADKPGKRRLLVHASARDGRRESKIIEIEVAGEPLQFSHGGLRLLAMLHFTPVLARPYELTMELGDRARSLAFSPLTVRHARLNTASSQDLITFGKQLAQSRGLSRKLGRSLTRLRTTAPARTIRRSGSDRLSTISVSSSVFDLERPPEFVVPTERYEWDFGDGTRVTTHVPTVNHDFFPAMDHGRESTSFEVSCRAVHSNVTVRRSIVVSSSCAAMRRRGFVVPHVVADVLAHKDYGLFSGLFKASMVVHNVEPAAISLDQVAFTPYVAPDSTVPQRQFVRLGQPLTIAARSSALINVNVPFVEGAGGPGSLPHDVTGFSVVYSGTAAGLPVRINATFDIPLREQAWRPPDPFVPPPSIDPGRIDPDVPLVVWPKEKWGELTRPGIDERFGIEEIIGEAAPVMERTSLTVMVPLGEIAAHPVMNAKPAMLRSARDGIAQRRAAGMLAEVLLKSELQNAAGAPGIPPLVFLGGPEPAGPVAEGQICDPHNISTADAKAAEDAQLVCQITGEVREALMPARWMNALRGDIVLSPGGDGLIGGMMTMVDPPQWYVHCGIMTQNYQQIAHSTCSQERLIDSMIGVIDDGSDGFHPGTLKYAWPGAIVQTVDQSVFNTKEEEFIAPPHPAPSRRTDVVKTYPISPFGRQRVGVTITDDMKMIPPLIVKPDPLLDTYEVRQRLQELADDCLRDAGVRDRPGKYHYRWYCYTDPSIGFDQSANDDLAVGTWSEGTLPSVCSSFIWLHARARNIHLESDGDFVTEPDVEVVDAGARVRAGTRNGLYTYTADERLAAGEHLYNTVYDIAYDKAGWLGEALTDAADDTANQFLNAFGRDDADGKDNDDWRQATDADAVSPDDILWWDGPERGGVYGFSEVAIFREPRRESYTLSRWKLVLTRGTVRGRVFAANGSPAAGARVELAGDKWDNADASGYFEISDVGFGAYEISASPVIEGVLQTVRQPISLDSADFYTELRLVLPEDRFRVAKVTADFYGEDDEWGADNEIEDPGPTYFELELGPDRLTNAQTLTYRWGGEVRVEYRITARWLGDNIIDIDVLASLYEGTSENSKDLEGINTIDFRVWPDQTAGATIKVISGENESDPKDFGQLTLSVTNARNDN</sequence>
<dbReference type="SUPFAM" id="SSF49452">
    <property type="entry name" value="Starch-binding domain-like"/>
    <property type="match status" value="1"/>
</dbReference>
<dbReference type="Proteomes" id="UP000549457">
    <property type="component" value="Unassembled WGS sequence"/>
</dbReference>
<gene>
    <name evidence="2" type="ORF">HNP73_003126</name>
</gene>
<evidence type="ECO:0000313" key="2">
    <source>
        <dbReference type="EMBL" id="MBB5223179.1"/>
    </source>
</evidence>
<dbReference type="InterPro" id="IPR000601">
    <property type="entry name" value="PKD_dom"/>
</dbReference>
<feature type="domain" description="PKD" evidence="1">
    <location>
        <begin position="206"/>
        <end position="231"/>
    </location>
</feature>
<dbReference type="GO" id="GO:0030246">
    <property type="term" value="F:carbohydrate binding"/>
    <property type="evidence" value="ECO:0007669"/>
    <property type="project" value="InterPro"/>
</dbReference>
<dbReference type="RefSeq" id="WP_184151564.1">
    <property type="nucleotide sequence ID" value="NZ_JACHFM010000003.1"/>
</dbReference>
<dbReference type="InterPro" id="IPR013784">
    <property type="entry name" value="Carb-bd-like_fold"/>
</dbReference>